<dbReference type="GO" id="GO:0005737">
    <property type="term" value="C:cytoplasm"/>
    <property type="evidence" value="ECO:0007669"/>
    <property type="project" value="UniProtKB-SubCell"/>
</dbReference>
<reference evidence="8 9" key="1">
    <citation type="journal article" date="2013" name="BMC Genomics">
        <title>Comparative genomics of parasitic silkworm microsporidia reveal an association between genome expansion and host adaptation.</title>
        <authorList>
            <person name="Pan G."/>
            <person name="Xu J."/>
            <person name="Li T."/>
            <person name="Xia Q."/>
            <person name="Liu S.L."/>
            <person name="Zhang G."/>
            <person name="Li S."/>
            <person name="Li C."/>
            <person name="Liu H."/>
            <person name="Yang L."/>
            <person name="Liu T."/>
            <person name="Zhang X."/>
            <person name="Wu Z."/>
            <person name="Fan W."/>
            <person name="Dang X."/>
            <person name="Xiang H."/>
            <person name="Tao M."/>
            <person name="Li Y."/>
            <person name="Hu J."/>
            <person name="Li Z."/>
            <person name="Lin L."/>
            <person name="Luo J."/>
            <person name="Geng L."/>
            <person name="Wang L."/>
            <person name="Long M."/>
            <person name="Wan Y."/>
            <person name="He N."/>
            <person name="Zhang Z."/>
            <person name="Lu C."/>
            <person name="Keeling P.J."/>
            <person name="Wang J."/>
            <person name="Xiang Z."/>
            <person name="Zhou Z."/>
        </authorList>
    </citation>
    <scope>NUCLEOTIDE SEQUENCE [LARGE SCALE GENOMIC DNA]</scope>
    <source>
        <strain evidence="9">CQ1 / CVCC 102059</strain>
    </source>
</reference>
<organism evidence="8 9">
    <name type="scientific">Nosema bombycis (strain CQ1 / CVCC 102059)</name>
    <name type="common">Microsporidian parasite</name>
    <name type="synonym">Pebrine of silkworm</name>
    <dbReference type="NCBI Taxonomy" id="578461"/>
    <lineage>
        <taxon>Eukaryota</taxon>
        <taxon>Fungi</taxon>
        <taxon>Fungi incertae sedis</taxon>
        <taxon>Microsporidia</taxon>
        <taxon>Nosematidae</taxon>
        <taxon>Nosema</taxon>
    </lineage>
</organism>
<dbReference type="EC" id="5.2.1.8" evidence="7"/>
<dbReference type="GO" id="GO:0005634">
    <property type="term" value="C:nucleus"/>
    <property type="evidence" value="ECO:0007669"/>
    <property type="project" value="TreeGrafter"/>
</dbReference>
<comment type="function">
    <text evidence="7">PPIases accelerate the folding of proteins. It catalyzes the cis-trans isomerization of proline imidic peptide bonds in oligopeptides.</text>
</comment>
<name>R0KVB8_NOSB1</name>
<keyword evidence="5 7" id="KW-0697">Rotamase</keyword>
<evidence type="ECO:0000313" key="9">
    <source>
        <dbReference type="Proteomes" id="UP000016927"/>
    </source>
</evidence>
<gene>
    <name evidence="8" type="primary">PTPA</name>
    <name evidence="8" type="ORF">NBO_14g0004</name>
</gene>
<dbReference type="AlphaFoldDB" id="R0KVB8"/>
<dbReference type="Gene3D" id="1.20.120.1150">
    <property type="match status" value="1"/>
</dbReference>
<dbReference type="OMA" id="RFANCAV"/>
<dbReference type="InterPro" id="IPR004327">
    <property type="entry name" value="Phstyr_phstse_ac"/>
</dbReference>
<dbReference type="STRING" id="578461.R0KVB8"/>
<dbReference type="VEuPathDB" id="MicrosporidiaDB:NBO_14g0004"/>
<dbReference type="SUPFAM" id="SSF140984">
    <property type="entry name" value="PTPA-like"/>
    <property type="match status" value="1"/>
</dbReference>
<evidence type="ECO:0000256" key="5">
    <source>
        <dbReference type="ARBA" id="ARBA00023110"/>
    </source>
</evidence>
<dbReference type="PANTHER" id="PTHR10012:SF0">
    <property type="entry name" value="SERINE_THREONINE-PROTEIN PHOSPHATASE 2A ACTIVATOR"/>
    <property type="match status" value="1"/>
</dbReference>
<dbReference type="GO" id="GO:0000159">
    <property type="term" value="C:protein phosphatase type 2A complex"/>
    <property type="evidence" value="ECO:0007669"/>
    <property type="project" value="TreeGrafter"/>
</dbReference>
<evidence type="ECO:0000256" key="7">
    <source>
        <dbReference type="RuleBase" id="RU361210"/>
    </source>
</evidence>
<dbReference type="GO" id="GO:0003755">
    <property type="term" value="F:peptidyl-prolyl cis-trans isomerase activity"/>
    <property type="evidence" value="ECO:0007669"/>
    <property type="project" value="UniProtKB-KW"/>
</dbReference>
<comment type="catalytic activity">
    <reaction evidence="1 7">
        <text>[protein]-peptidylproline (omega=180) = [protein]-peptidylproline (omega=0)</text>
        <dbReference type="Rhea" id="RHEA:16237"/>
        <dbReference type="Rhea" id="RHEA-COMP:10747"/>
        <dbReference type="Rhea" id="RHEA-COMP:10748"/>
        <dbReference type="ChEBI" id="CHEBI:83833"/>
        <dbReference type="ChEBI" id="CHEBI:83834"/>
        <dbReference type="EC" id="5.2.1.8"/>
    </reaction>
</comment>
<evidence type="ECO:0000256" key="3">
    <source>
        <dbReference type="ARBA" id="ARBA00011019"/>
    </source>
</evidence>
<protein>
    <recommendedName>
        <fullName evidence="7">Serine/threonine-protein phosphatase 2A activator</fullName>
        <ecNumber evidence="7">5.2.1.8</ecNumber>
    </recommendedName>
    <alternativeName>
        <fullName evidence="7">Phosphotyrosyl phosphatase activator</fullName>
    </alternativeName>
</protein>
<evidence type="ECO:0000313" key="8">
    <source>
        <dbReference type="EMBL" id="EOB14816.1"/>
    </source>
</evidence>
<dbReference type="InterPro" id="IPR037218">
    <property type="entry name" value="PTPA_sf"/>
</dbReference>
<dbReference type="Pfam" id="PF03095">
    <property type="entry name" value="PTPA"/>
    <property type="match status" value="1"/>
</dbReference>
<dbReference type="InterPro" id="IPR043170">
    <property type="entry name" value="PTPA_C_lid"/>
</dbReference>
<evidence type="ECO:0000256" key="1">
    <source>
        <dbReference type="ARBA" id="ARBA00000971"/>
    </source>
</evidence>
<keyword evidence="4 7" id="KW-0963">Cytoplasm</keyword>
<dbReference type="PANTHER" id="PTHR10012">
    <property type="entry name" value="SERINE/THREONINE-PROTEIN PHOSPHATASE 2A REGULATORY SUBUNIT B"/>
    <property type="match status" value="1"/>
</dbReference>
<evidence type="ECO:0000256" key="4">
    <source>
        <dbReference type="ARBA" id="ARBA00022490"/>
    </source>
</evidence>
<evidence type="ECO:0000256" key="6">
    <source>
        <dbReference type="ARBA" id="ARBA00023235"/>
    </source>
</evidence>
<dbReference type="Proteomes" id="UP000016927">
    <property type="component" value="Unassembled WGS sequence"/>
</dbReference>
<dbReference type="GO" id="GO:0008160">
    <property type="term" value="F:protein tyrosine phosphatase activator activity"/>
    <property type="evidence" value="ECO:0007669"/>
    <property type="project" value="TreeGrafter"/>
</dbReference>
<keyword evidence="9" id="KW-1185">Reference proteome</keyword>
<comment type="similarity">
    <text evidence="3 7">Belongs to the PTPA-type PPIase family.</text>
</comment>
<accession>R0KVB8</accession>
<dbReference type="GO" id="GO:0007052">
    <property type="term" value="P:mitotic spindle organization"/>
    <property type="evidence" value="ECO:0007669"/>
    <property type="project" value="TreeGrafter"/>
</dbReference>
<comment type="subcellular location">
    <subcellularLocation>
        <location evidence="2 7">Cytoplasm</location>
    </subcellularLocation>
</comment>
<dbReference type="HOGENOM" id="CLU_030733_4_0_1"/>
<proteinExistence type="inferred from homology"/>
<keyword evidence="6 7" id="KW-0413">Isomerase</keyword>
<dbReference type="OrthoDB" id="16120at2759"/>
<evidence type="ECO:0000256" key="2">
    <source>
        <dbReference type="ARBA" id="ARBA00004496"/>
    </source>
</evidence>
<dbReference type="EMBL" id="KB908922">
    <property type="protein sequence ID" value="EOB14816.1"/>
    <property type="molecule type" value="Genomic_DNA"/>
</dbReference>
<sequence length="241" mass="28508">MSTNKIEFTNTKAYEFIKIFMYQVDISIKEGKQFENKTQIDILNLINQRIEDTPLDSSSHRFANNACLSIFEFLKSFENIYLVNSFGNASRMDYGTGHELNYFCNLFVLYKKGYCKINEVFYTLKIYFRVVRNFISKYNIEPAGSQGIWGIDDYQILPYLFGSSELFNSNRNILELDTSYCYVECLKSTKNKNSLVLSSFKNKRWFDINRNSLNMYDNQVFKKNVITQHFIYSEYLPNTKK</sequence>